<reference evidence="2 3" key="1">
    <citation type="submission" date="2024-01" db="EMBL/GenBank/DDBJ databases">
        <title>Genome assemblies of Stephania.</title>
        <authorList>
            <person name="Yang L."/>
        </authorList>
    </citation>
    <scope>NUCLEOTIDE SEQUENCE [LARGE SCALE GENOMIC DNA]</scope>
    <source>
        <strain evidence="2">YNDBR</strain>
        <tissue evidence="2">Leaf</tissue>
    </source>
</reference>
<dbReference type="PANTHER" id="PTHR36312">
    <property type="entry name" value="THIONIN-LIKE PROTEIN 1"/>
    <property type="match status" value="1"/>
</dbReference>
<dbReference type="EMBL" id="JBBNAF010000005">
    <property type="protein sequence ID" value="KAK9141884.1"/>
    <property type="molecule type" value="Genomic_DNA"/>
</dbReference>
<comment type="caution">
    <text evidence="2">The sequence shown here is derived from an EMBL/GenBank/DDBJ whole genome shotgun (WGS) entry which is preliminary data.</text>
</comment>
<gene>
    <name evidence="2" type="ORF">Syun_011284</name>
</gene>
<dbReference type="PROSITE" id="PS51257">
    <property type="entry name" value="PROKAR_LIPOPROTEIN"/>
    <property type="match status" value="1"/>
</dbReference>
<accession>A0AAP0JXY9</accession>
<feature type="chain" id="PRO_5042980757" description="Thionin-like protein 2" evidence="1">
    <location>
        <begin position="32"/>
        <end position="124"/>
    </location>
</feature>
<evidence type="ECO:0000313" key="2">
    <source>
        <dbReference type="EMBL" id="KAK9141884.1"/>
    </source>
</evidence>
<dbReference type="AlphaFoldDB" id="A0AAP0JXY9"/>
<evidence type="ECO:0000256" key="1">
    <source>
        <dbReference type="SAM" id="SignalP"/>
    </source>
</evidence>
<dbReference type="Proteomes" id="UP001420932">
    <property type="component" value="Unassembled WGS sequence"/>
</dbReference>
<protein>
    <recommendedName>
        <fullName evidence="4">Thionin-like protein 2</fullName>
    </recommendedName>
</protein>
<evidence type="ECO:0008006" key="4">
    <source>
        <dbReference type="Google" id="ProtNLM"/>
    </source>
</evidence>
<proteinExistence type="predicted"/>
<sequence length="124" mass="13041">MEGSVRGSSSVAIQAIMLGVILLSCSSCVKCDFSNCYESCLLSCFLRSISPPSCAASCLAQCILAPTSSASLANDDRDRLNHYCELGCASSLCSTISTINNPNVEAVEGCVKSCSLNVCTKYHH</sequence>
<keyword evidence="1" id="KW-0732">Signal</keyword>
<evidence type="ECO:0000313" key="3">
    <source>
        <dbReference type="Proteomes" id="UP001420932"/>
    </source>
</evidence>
<dbReference type="InterPro" id="IPR038975">
    <property type="entry name" value="THNL"/>
</dbReference>
<feature type="signal peptide" evidence="1">
    <location>
        <begin position="1"/>
        <end position="31"/>
    </location>
</feature>
<keyword evidence="3" id="KW-1185">Reference proteome</keyword>
<organism evidence="2 3">
    <name type="scientific">Stephania yunnanensis</name>
    <dbReference type="NCBI Taxonomy" id="152371"/>
    <lineage>
        <taxon>Eukaryota</taxon>
        <taxon>Viridiplantae</taxon>
        <taxon>Streptophyta</taxon>
        <taxon>Embryophyta</taxon>
        <taxon>Tracheophyta</taxon>
        <taxon>Spermatophyta</taxon>
        <taxon>Magnoliopsida</taxon>
        <taxon>Ranunculales</taxon>
        <taxon>Menispermaceae</taxon>
        <taxon>Menispermoideae</taxon>
        <taxon>Cissampelideae</taxon>
        <taxon>Stephania</taxon>
    </lineage>
</organism>
<name>A0AAP0JXY9_9MAGN</name>
<dbReference type="PANTHER" id="PTHR36312:SF15">
    <property type="entry name" value="THIONIN-LIKE PROTEIN"/>
    <property type="match status" value="1"/>
</dbReference>